<protein>
    <recommendedName>
        <fullName evidence="2">DUF659 domain-containing protein</fullName>
    </recommendedName>
</protein>
<dbReference type="InterPro" id="IPR012337">
    <property type="entry name" value="RNaseH-like_sf"/>
</dbReference>
<dbReference type="EMBL" id="NBSK02000004">
    <property type="protein sequence ID" value="KAJ0211352.1"/>
    <property type="molecule type" value="Genomic_DNA"/>
</dbReference>
<feature type="domain" description="DUF659" evidence="2">
    <location>
        <begin position="154"/>
        <end position="299"/>
    </location>
</feature>
<accession>A0A9R1XKW9</accession>
<evidence type="ECO:0000313" key="4">
    <source>
        <dbReference type="Proteomes" id="UP000235145"/>
    </source>
</evidence>
<reference evidence="3 4" key="1">
    <citation type="journal article" date="2017" name="Nat. Commun.">
        <title>Genome assembly with in vitro proximity ligation data and whole-genome triplication in lettuce.</title>
        <authorList>
            <person name="Reyes-Chin-Wo S."/>
            <person name="Wang Z."/>
            <person name="Yang X."/>
            <person name="Kozik A."/>
            <person name="Arikit S."/>
            <person name="Song C."/>
            <person name="Xia L."/>
            <person name="Froenicke L."/>
            <person name="Lavelle D.O."/>
            <person name="Truco M.J."/>
            <person name="Xia R."/>
            <person name="Zhu S."/>
            <person name="Xu C."/>
            <person name="Xu H."/>
            <person name="Xu X."/>
            <person name="Cox K."/>
            <person name="Korf I."/>
            <person name="Meyers B.C."/>
            <person name="Michelmore R.W."/>
        </authorList>
    </citation>
    <scope>NUCLEOTIDE SEQUENCE [LARGE SCALE GENOMIC DNA]</scope>
    <source>
        <strain evidence="4">cv. Salinas</strain>
        <tissue evidence="3">Seedlings</tissue>
    </source>
</reference>
<evidence type="ECO:0000256" key="1">
    <source>
        <dbReference type="SAM" id="MobiDB-lite"/>
    </source>
</evidence>
<evidence type="ECO:0000313" key="3">
    <source>
        <dbReference type="EMBL" id="KAJ0211352.1"/>
    </source>
</evidence>
<organism evidence="3 4">
    <name type="scientific">Lactuca sativa</name>
    <name type="common">Garden lettuce</name>
    <dbReference type="NCBI Taxonomy" id="4236"/>
    <lineage>
        <taxon>Eukaryota</taxon>
        <taxon>Viridiplantae</taxon>
        <taxon>Streptophyta</taxon>
        <taxon>Embryophyta</taxon>
        <taxon>Tracheophyta</taxon>
        <taxon>Spermatophyta</taxon>
        <taxon>Magnoliopsida</taxon>
        <taxon>eudicotyledons</taxon>
        <taxon>Gunneridae</taxon>
        <taxon>Pentapetalae</taxon>
        <taxon>asterids</taxon>
        <taxon>campanulids</taxon>
        <taxon>Asterales</taxon>
        <taxon>Asteraceae</taxon>
        <taxon>Cichorioideae</taxon>
        <taxon>Cichorieae</taxon>
        <taxon>Lactucinae</taxon>
        <taxon>Lactuca</taxon>
    </lineage>
</organism>
<feature type="region of interest" description="Disordered" evidence="1">
    <location>
        <begin position="88"/>
        <end position="112"/>
    </location>
</feature>
<dbReference type="Pfam" id="PF04937">
    <property type="entry name" value="DUF659"/>
    <property type="match status" value="1"/>
</dbReference>
<feature type="region of interest" description="Disordered" evidence="1">
    <location>
        <begin position="681"/>
        <end position="722"/>
    </location>
</feature>
<comment type="caution">
    <text evidence="3">The sequence shown here is derived from an EMBL/GenBank/DDBJ whole genome shotgun (WGS) entry which is preliminary data.</text>
</comment>
<proteinExistence type="predicted"/>
<dbReference type="Proteomes" id="UP000235145">
    <property type="component" value="Unassembled WGS sequence"/>
</dbReference>
<dbReference type="PANTHER" id="PTHR32166:SF122">
    <property type="entry name" value="OS09G0499600 PROTEIN"/>
    <property type="match status" value="1"/>
</dbReference>
<dbReference type="InterPro" id="IPR007021">
    <property type="entry name" value="DUF659"/>
</dbReference>
<name>A0A9R1XKW9_LACSA</name>
<sequence length="755" mass="86237">MKDPMNKNNFTCNFCSKVTKGGASRMKEHLAGGFTNVLACQKCPDHIRKEVRDYMKQKQQMKERIQMVSRMQDFDDYYGDEEEEDCVEVTRKRGEGSSKQPPRKKPKQKGPIDVFFTPKPEDVLKAIPFNAATYDSFHIMVEVIGQFGPGMNPPSMYELRVPLLKKEVATIQEKMVDHKTECAQKGCSIMSDGWRDLVVQKDIINFLVNSPRRSVFVKSMDVSEVSKDANLLFGVLDDMVQEVGESNVIQVITNNASAYVKAGKLLEAKRPHLYWTPCAAHCIDLMLEDIGKNILQVKSSLKKCMLANGYIYTHVAIVNMTRNFTNQRNLHRLAITRFATSFITLSQFHKQKDNLRKMVLSKEWNKSKWANDATTIKIKGYFISDTFWRNILYSLKLTGPLVKVLRMVDGEKKPTMGYIYEAMDRAKETISKSFLYKEKEYEKAFKFIDDRWQCQLHRPLHAAGHYINLEIFYANQVGTSCEEVMTGLYACIERVVPDLSIQDKIMEELSLYQSAQGLFGFPMAIRQRKSKAPAECWISFGSSAPNLENFVVRVLSLTCSATSCERNWGVFQHVSSWIYVIIFSFVYTFFTPKKRNSFAQSRLNDMVYVKFNRSLNRRSKRNDKADPILLNEIDESNEWLLGTMEQNGADNIVFEGEDLTRDVVEDAVGVNEPIYSTRGALKDKGVARSSTSRSPAQDKGVAGNGRPPTCSRKSPYTLPPEPSRLVLVDEEIEEDIRLSCDEVEEVDCELGFDED</sequence>
<gene>
    <name evidence="3" type="ORF">LSAT_V11C400164560</name>
</gene>
<dbReference type="PANTHER" id="PTHR32166">
    <property type="entry name" value="OSJNBA0013A04.12 PROTEIN"/>
    <property type="match status" value="1"/>
</dbReference>
<keyword evidence="4" id="KW-1185">Reference proteome</keyword>
<dbReference type="SUPFAM" id="SSF53098">
    <property type="entry name" value="Ribonuclease H-like"/>
    <property type="match status" value="1"/>
</dbReference>
<dbReference type="AlphaFoldDB" id="A0A9R1XKW9"/>
<evidence type="ECO:0000259" key="2">
    <source>
        <dbReference type="Pfam" id="PF04937"/>
    </source>
</evidence>